<feature type="binding site" evidence="7">
    <location>
        <position position="307"/>
    </location>
    <ligand>
        <name>[4Fe-4S] cluster</name>
        <dbReference type="ChEBI" id="CHEBI:49883"/>
    </ligand>
</feature>
<keyword evidence="6 7" id="KW-0411">Iron-sulfur</keyword>
<evidence type="ECO:0000256" key="3">
    <source>
        <dbReference type="ARBA" id="ARBA00022705"/>
    </source>
</evidence>
<dbReference type="InterPro" id="IPR058560">
    <property type="entry name" value="DNA_primase_C"/>
</dbReference>
<dbReference type="GO" id="GO:0046872">
    <property type="term" value="F:metal ion binding"/>
    <property type="evidence" value="ECO:0007669"/>
    <property type="project" value="UniProtKB-KW"/>
</dbReference>
<evidence type="ECO:0000313" key="9">
    <source>
        <dbReference type="EMBL" id="OKY78582.1"/>
    </source>
</evidence>
<comment type="caution">
    <text evidence="9">The sequence shown here is derived from an EMBL/GenBank/DDBJ whole genome shotgun (WGS) entry which is preliminary data.</text>
</comment>
<dbReference type="PANTHER" id="PTHR10537:SF3">
    <property type="entry name" value="DNA PRIMASE LARGE SUBUNIT"/>
    <property type="match status" value="1"/>
</dbReference>
<protein>
    <recommendedName>
        <fullName evidence="7">DNA primase large subunit PriL</fullName>
    </recommendedName>
</protein>
<organism evidence="9 10">
    <name type="scientific">Methanohalarchaeum thermophilum</name>
    <dbReference type="NCBI Taxonomy" id="1903181"/>
    <lineage>
        <taxon>Archaea</taxon>
        <taxon>Methanobacteriati</taxon>
        <taxon>Methanobacteriota</taxon>
        <taxon>Methanonatronarchaeia</taxon>
        <taxon>Methanonatronarchaeales</taxon>
        <taxon>Methanonatronarchaeaceae</taxon>
        <taxon>Candidatus Methanohalarchaeum</taxon>
    </lineage>
</organism>
<dbReference type="InParanoid" id="A0A1Q6DW98"/>
<dbReference type="GO" id="GO:0006269">
    <property type="term" value="P:DNA replication, synthesis of primer"/>
    <property type="evidence" value="ECO:0007669"/>
    <property type="project" value="UniProtKB-UniRule"/>
</dbReference>
<dbReference type="AlphaFoldDB" id="A0A1Q6DW98"/>
<keyword evidence="4 7" id="KW-0479">Metal-binding</keyword>
<dbReference type="InterPro" id="IPR023642">
    <property type="entry name" value="DNA_primase_lsu_PriL"/>
</dbReference>
<dbReference type="EMBL" id="MSDW01000001">
    <property type="protein sequence ID" value="OKY78582.1"/>
    <property type="molecule type" value="Genomic_DNA"/>
</dbReference>
<dbReference type="STRING" id="1903181.BTN85_1079"/>
<feature type="binding site" evidence="7">
    <location>
        <position position="316"/>
    </location>
    <ligand>
        <name>[4Fe-4S] cluster</name>
        <dbReference type="ChEBI" id="CHEBI:49883"/>
    </ligand>
</feature>
<evidence type="ECO:0000256" key="4">
    <source>
        <dbReference type="ARBA" id="ARBA00022723"/>
    </source>
</evidence>
<reference evidence="9" key="1">
    <citation type="submission" date="2016-12" db="EMBL/GenBank/DDBJ databases">
        <title>Discovery of methanogenic haloarchaea.</title>
        <authorList>
            <person name="Sorokin D.Y."/>
            <person name="Makarova K.S."/>
            <person name="Abbas B."/>
            <person name="Ferrer M."/>
            <person name="Golyshin P.N."/>
        </authorList>
    </citation>
    <scope>NUCLEOTIDE SEQUENCE [LARGE SCALE GENOMIC DNA]</scope>
    <source>
        <strain evidence="9">HMET1</strain>
    </source>
</reference>
<sequence length="353" mass="41721">MDKLLIDYPFLDQAREYVQGLDVEIEEIIDKKSFSSARSRAKNRVVQAIQQGQVKPIESKLNKPKFLKEIFSYPVARIIVSCIDKNYLINKYVHGETELFYDRLIKESEKKVKKIIDDLEIDYKLIKTNKRMYSIHFTDYLSLTRSLKGKEWKLTNQRLKDGYISLEEKKFYRILKEGIKNKIKKDLPLDVSDAYCSKLNKYIEEINEVLEEQRSRYRHEYKKEGIIEENLFPPCIKELISDIKQGKNLSHPARFTLVSFLSNIGMEKNRIKQVFELAPDYEPEKTEYQIDHISGGLSGTEYTPPSCSTMKTYGICRNEDWRCKKVQHPLSYYDWALKSTEKEKSEEKDEEEN</sequence>
<accession>A0A1Q6DW98</accession>
<dbReference type="GO" id="GO:0006270">
    <property type="term" value="P:DNA replication initiation"/>
    <property type="evidence" value="ECO:0007669"/>
    <property type="project" value="TreeGrafter"/>
</dbReference>
<dbReference type="InterPro" id="IPR007238">
    <property type="entry name" value="DNA_primase_lsu_euk/arc"/>
</dbReference>
<gene>
    <name evidence="7" type="primary">priL</name>
    <name evidence="9" type="ORF">BTN85_1079</name>
</gene>
<proteinExistence type="inferred from homology"/>
<evidence type="ECO:0000256" key="1">
    <source>
        <dbReference type="ARBA" id="ARBA00022485"/>
    </source>
</evidence>
<dbReference type="SUPFAM" id="SSF140914">
    <property type="entry name" value="PriB N-terminal domain-like"/>
    <property type="match status" value="1"/>
</dbReference>
<dbReference type="GO" id="GO:0051539">
    <property type="term" value="F:4 iron, 4 sulfur cluster binding"/>
    <property type="evidence" value="ECO:0007669"/>
    <property type="project" value="UniProtKB-UniRule"/>
</dbReference>
<dbReference type="PANTHER" id="PTHR10537">
    <property type="entry name" value="DNA PRIMASE LARGE SUBUNIT"/>
    <property type="match status" value="1"/>
</dbReference>
<evidence type="ECO:0000256" key="6">
    <source>
        <dbReference type="ARBA" id="ARBA00023014"/>
    </source>
</evidence>
<dbReference type="HAMAP" id="MF_00701">
    <property type="entry name" value="DNA_primase_lrg_arc"/>
    <property type="match status" value="1"/>
</dbReference>
<comment type="subunit">
    <text evidence="7">Heterodimer of a small subunit (PriS) and a large subunit (PriL).</text>
</comment>
<evidence type="ECO:0000259" key="8">
    <source>
        <dbReference type="Pfam" id="PF04104"/>
    </source>
</evidence>
<keyword evidence="1 7" id="KW-0004">4Fe-4S</keyword>
<dbReference type="Proteomes" id="UP000185744">
    <property type="component" value="Unassembled WGS sequence"/>
</dbReference>
<evidence type="ECO:0000256" key="7">
    <source>
        <dbReference type="HAMAP-Rule" id="MF_00701"/>
    </source>
</evidence>
<dbReference type="CDD" id="cd06560">
    <property type="entry name" value="PriL"/>
    <property type="match status" value="1"/>
</dbReference>
<feature type="binding site" evidence="7">
    <location>
        <position position="235"/>
    </location>
    <ligand>
        <name>[4Fe-4S] cluster</name>
        <dbReference type="ChEBI" id="CHEBI:49883"/>
    </ligand>
</feature>
<dbReference type="GO" id="GO:0003899">
    <property type="term" value="F:DNA-directed RNA polymerase activity"/>
    <property type="evidence" value="ECO:0007669"/>
    <property type="project" value="InterPro"/>
</dbReference>
<dbReference type="Pfam" id="PF26466">
    <property type="entry name" value="DNA_primase_lrg_N"/>
    <property type="match status" value="1"/>
</dbReference>
<keyword evidence="2 7" id="KW-0639">Primosome</keyword>
<keyword evidence="5 7" id="KW-0408">Iron</keyword>
<evidence type="ECO:0000256" key="2">
    <source>
        <dbReference type="ARBA" id="ARBA00022515"/>
    </source>
</evidence>
<comment type="similarity">
    <text evidence="7">Belongs to the eukaryotic-type primase large subunit family.</text>
</comment>
<keyword evidence="10" id="KW-1185">Reference proteome</keyword>
<dbReference type="GO" id="GO:1990077">
    <property type="term" value="C:primosome complex"/>
    <property type="evidence" value="ECO:0007669"/>
    <property type="project" value="UniProtKB-KW"/>
</dbReference>
<feature type="binding site" evidence="7">
    <location>
        <position position="323"/>
    </location>
    <ligand>
        <name>[4Fe-4S] cluster</name>
        <dbReference type="ChEBI" id="CHEBI:49883"/>
    </ligand>
</feature>
<comment type="function">
    <text evidence="7">Regulatory subunit of DNA primase, an RNA polymerase that catalyzes the synthesis of short RNA molecules used as primers for DNA polymerase during DNA replication. Stabilizes and modulates the activity of the small subunit, increasing the rate of DNA synthesis, and conferring RNA synthesis capability. The DNA polymerase activity may enable DNA primase to also catalyze primer extension after primer synthesis. May also play a role in DNA repair.</text>
</comment>
<evidence type="ECO:0000313" key="10">
    <source>
        <dbReference type="Proteomes" id="UP000185744"/>
    </source>
</evidence>
<comment type="cofactor">
    <cofactor evidence="7">
        <name>[4Fe-4S] cluster</name>
        <dbReference type="ChEBI" id="CHEBI:49883"/>
    </cofactor>
    <text evidence="7">Binds 1 [4Fe-4S] cluster.</text>
</comment>
<keyword evidence="3 7" id="KW-0235">DNA replication</keyword>
<evidence type="ECO:0000256" key="5">
    <source>
        <dbReference type="ARBA" id="ARBA00023004"/>
    </source>
</evidence>
<name>A0A1Q6DW98_METT1</name>
<dbReference type="Pfam" id="PF04104">
    <property type="entry name" value="DNA_primase_lrg"/>
    <property type="match status" value="1"/>
</dbReference>
<dbReference type="FunCoup" id="A0A1Q6DW98">
    <property type="interactions" value="12"/>
</dbReference>
<feature type="domain" description="DNA primase large subunit C-terminal" evidence="8">
    <location>
        <begin position="227"/>
        <end position="331"/>
    </location>
</feature>